<reference evidence="1 2" key="1">
    <citation type="submission" date="2017-11" db="EMBL/GenBank/DDBJ databases">
        <title>Complete genome of a free-living desiccation-tolerant cyanobacterium and its photosynthetic adaptation to extreme terrestrial habitat.</title>
        <authorList>
            <person name="Shang J."/>
        </authorList>
    </citation>
    <scope>NUCLEOTIDE SEQUENCE [LARGE SCALE GENOMIC DNA]</scope>
    <source>
        <strain evidence="1 2">CCNUN1</strain>
        <plasmid evidence="2">pnfsy05</plasmid>
    </source>
</reference>
<sequence>MSLTGMGLKGQWQVWVNFTHGCKSVVCDWVVAQYCSVKHF</sequence>
<dbReference type="Proteomes" id="UP000232003">
    <property type="component" value="Plasmid pNFSY05"/>
</dbReference>
<evidence type="ECO:0000313" key="2">
    <source>
        <dbReference type="Proteomes" id="UP000232003"/>
    </source>
</evidence>
<dbReference type="EMBL" id="CP024790">
    <property type="protein sequence ID" value="AUB43378.1"/>
    <property type="molecule type" value="Genomic_DNA"/>
</dbReference>
<protein>
    <submittedName>
        <fullName evidence="1">Uncharacterized protein</fullName>
    </submittedName>
</protein>
<organism evidence="1 2">
    <name type="scientific">Nostoc flagelliforme CCNUN1</name>
    <dbReference type="NCBI Taxonomy" id="2038116"/>
    <lineage>
        <taxon>Bacteria</taxon>
        <taxon>Bacillati</taxon>
        <taxon>Cyanobacteriota</taxon>
        <taxon>Cyanophyceae</taxon>
        <taxon>Nostocales</taxon>
        <taxon>Nostocaceae</taxon>
        <taxon>Nostoc</taxon>
    </lineage>
</organism>
<keyword evidence="1" id="KW-0614">Plasmid</keyword>
<keyword evidence="2" id="KW-1185">Reference proteome</keyword>
<evidence type="ECO:0000313" key="1">
    <source>
        <dbReference type="EMBL" id="AUB43378.1"/>
    </source>
</evidence>
<dbReference type="KEGG" id="nfl:COO91_09553"/>
<accession>A0A2K8T6P5</accession>
<dbReference type="AlphaFoldDB" id="A0A2K8T6P5"/>
<name>A0A2K8T6P5_9NOSO</name>
<geneLocation type="plasmid" evidence="2">
    <name>pnfsy05</name>
</geneLocation>
<gene>
    <name evidence="1" type="ORF">COO91_09553</name>
</gene>
<proteinExistence type="predicted"/>